<feature type="compositionally biased region" description="Low complexity" evidence="1">
    <location>
        <begin position="44"/>
        <end position="89"/>
    </location>
</feature>
<feature type="region of interest" description="Disordered" evidence="1">
    <location>
        <begin position="1"/>
        <end position="89"/>
    </location>
</feature>
<evidence type="ECO:0000256" key="1">
    <source>
        <dbReference type="SAM" id="MobiDB-lite"/>
    </source>
</evidence>
<feature type="compositionally biased region" description="Low complexity" evidence="1">
    <location>
        <begin position="568"/>
        <end position="580"/>
    </location>
</feature>
<accession>A0ABR2HKP0</accession>
<feature type="compositionally biased region" description="Polar residues" evidence="1">
    <location>
        <begin position="20"/>
        <end position="32"/>
    </location>
</feature>
<gene>
    <name evidence="2" type="ORF">M9Y10_019278</name>
</gene>
<organism evidence="2 3">
    <name type="scientific">Tritrichomonas musculus</name>
    <dbReference type="NCBI Taxonomy" id="1915356"/>
    <lineage>
        <taxon>Eukaryota</taxon>
        <taxon>Metamonada</taxon>
        <taxon>Parabasalia</taxon>
        <taxon>Tritrichomonadida</taxon>
        <taxon>Tritrichomonadidae</taxon>
        <taxon>Tritrichomonas</taxon>
    </lineage>
</organism>
<feature type="compositionally biased region" description="Basic and acidic residues" evidence="1">
    <location>
        <begin position="625"/>
        <end position="634"/>
    </location>
</feature>
<protein>
    <submittedName>
        <fullName evidence="2">Uncharacterized protein</fullName>
    </submittedName>
</protein>
<feature type="compositionally biased region" description="Low complexity" evidence="1">
    <location>
        <begin position="1"/>
        <end position="19"/>
    </location>
</feature>
<feature type="region of interest" description="Disordered" evidence="1">
    <location>
        <begin position="205"/>
        <end position="255"/>
    </location>
</feature>
<proteinExistence type="predicted"/>
<feature type="compositionally biased region" description="Basic and acidic residues" evidence="1">
    <location>
        <begin position="465"/>
        <end position="474"/>
    </location>
</feature>
<evidence type="ECO:0000313" key="3">
    <source>
        <dbReference type="Proteomes" id="UP001470230"/>
    </source>
</evidence>
<comment type="caution">
    <text evidence="2">The sequence shown here is derived from an EMBL/GenBank/DDBJ whole genome shotgun (WGS) entry which is preliminary data.</text>
</comment>
<evidence type="ECO:0000313" key="2">
    <source>
        <dbReference type="EMBL" id="KAK8848222.1"/>
    </source>
</evidence>
<feature type="compositionally biased region" description="Acidic residues" evidence="1">
    <location>
        <begin position="615"/>
        <end position="624"/>
    </location>
</feature>
<feature type="compositionally biased region" description="Basic and acidic residues" evidence="1">
    <location>
        <begin position="642"/>
        <end position="681"/>
    </location>
</feature>
<sequence length="803" mass="92553">MSARSKSSSSSIRSNGSQSNFNNNLIRTSQPPITRPLASPTFGSNDNSSSRNSHNLRSSHPSKKSVNSSFDRSTSSRRSSLRKSTTSTLNSRASNNKICYLNTSNGRRSTFSFGIKSYLNDPTCISLRNQLMGNNEQDTSDPMEIYDECDDTQLQNLVSHLKEYEQQNAINENYIEASKAHHLTAEINEVLKIRKKNEVTRSIFSSQAKTRSYTANSTGQSFESDKQNEEEEDDNSINSDFYNDNTTDNIDEENDNELVTMNQMKEFDQFYQKKINQYQEDTNKKISELKQLHKQQIECLETIWREKKPPQYRKPSAQLLQLKTIEKKLAITGDYERAMILHKETESLKKQEMADAQKKLVCDYKSSKSRLQQKQIVELEQLEKSRSDGLTILQNEHKLKRLQYENRDKVIQQQKIALASKRLNMASHSLSIPAPILAEKTGDIQTNLLPELIPPNDPNFIKEEEKKSKEENKRRLGLQQKNIDAASHYYKLENTTENENSNDKNSMKNKRDSSNKNKKKKRTTSPRYTEISKEDNDDGLSIKDIAQRITAVIGENDANKEGEEKTVENNNQNENSSIINENEKTLEENNDITNIKEENKEIKDTKEVKDIKEDINEETEDENKEETKDNKEDNKDIEEETKDNNEETKDNKEATEDSKEETKDDNKEETKDIKEETKDNKEETEDSKEETKDDIKEETKDIKEETKDAKEETEDAKEETKDDNKEQAKDDNKEEAKDTKEETKEETKDTNDECKESNKEKKEEYKEETNSQNENEQKVGLDISLLNSLVGSADPQSSEASAE</sequence>
<feature type="compositionally biased region" description="Basic and acidic residues" evidence="1">
    <location>
        <begin position="689"/>
        <end position="710"/>
    </location>
</feature>
<feature type="region of interest" description="Disordered" evidence="1">
    <location>
        <begin position="553"/>
        <end position="803"/>
    </location>
</feature>
<dbReference type="EMBL" id="JAPFFF010000027">
    <property type="protein sequence ID" value="KAK8848222.1"/>
    <property type="molecule type" value="Genomic_DNA"/>
</dbReference>
<feature type="region of interest" description="Disordered" evidence="1">
    <location>
        <begin position="465"/>
        <end position="535"/>
    </location>
</feature>
<feature type="compositionally biased region" description="Low complexity" evidence="1">
    <location>
        <begin position="236"/>
        <end position="248"/>
    </location>
</feature>
<reference evidence="2 3" key="1">
    <citation type="submission" date="2024-04" db="EMBL/GenBank/DDBJ databases">
        <title>Tritrichomonas musculus Genome.</title>
        <authorList>
            <person name="Alves-Ferreira E."/>
            <person name="Grigg M."/>
            <person name="Lorenzi H."/>
            <person name="Galac M."/>
        </authorList>
    </citation>
    <scope>NUCLEOTIDE SEQUENCE [LARGE SCALE GENOMIC DNA]</scope>
    <source>
        <strain evidence="2 3">EAF2021</strain>
    </source>
</reference>
<feature type="compositionally biased region" description="Basic and acidic residues" evidence="1">
    <location>
        <begin position="501"/>
        <end position="515"/>
    </location>
</feature>
<feature type="compositionally biased region" description="Basic and acidic residues" evidence="1">
    <location>
        <begin position="557"/>
        <end position="567"/>
    </location>
</feature>
<feature type="compositionally biased region" description="Basic and acidic residues" evidence="1">
    <location>
        <begin position="594"/>
        <end position="614"/>
    </location>
</feature>
<dbReference type="PANTHER" id="PTHR47026:SF2">
    <property type="entry name" value="FLAGELLAR ASSOCIATED PROTEIN"/>
    <property type="match status" value="1"/>
</dbReference>
<feature type="compositionally biased region" description="Polar residues" evidence="1">
    <location>
        <begin position="785"/>
        <end position="803"/>
    </location>
</feature>
<feature type="compositionally biased region" description="Basic and acidic residues" evidence="1">
    <location>
        <begin position="718"/>
        <end position="779"/>
    </location>
</feature>
<dbReference type="PANTHER" id="PTHR47026">
    <property type="entry name" value="PIGMENTOSA GTPASE REGULATOR-LIKE PROTEIN, PUTATIVE-RELATED"/>
    <property type="match status" value="1"/>
</dbReference>
<name>A0ABR2HKP0_9EUKA</name>
<feature type="compositionally biased region" description="Polar residues" evidence="1">
    <location>
        <begin position="205"/>
        <end position="222"/>
    </location>
</feature>
<keyword evidence="3" id="KW-1185">Reference proteome</keyword>
<dbReference type="Proteomes" id="UP001470230">
    <property type="component" value="Unassembled WGS sequence"/>
</dbReference>